<dbReference type="Gene3D" id="3.40.50.1110">
    <property type="entry name" value="SGNH hydrolase"/>
    <property type="match status" value="2"/>
</dbReference>
<dbReference type="AlphaFoldDB" id="A0A3B7MR39"/>
<keyword evidence="1" id="KW-0472">Membrane</keyword>
<keyword evidence="3" id="KW-0378">Hydrolase</keyword>
<organism evidence="3 4">
    <name type="scientific">Paraflavitalea soli</name>
    <dbReference type="NCBI Taxonomy" id="2315862"/>
    <lineage>
        <taxon>Bacteria</taxon>
        <taxon>Pseudomonadati</taxon>
        <taxon>Bacteroidota</taxon>
        <taxon>Chitinophagia</taxon>
        <taxon>Chitinophagales</taxon>
        <taxon>Chitinophagaceae</taxon>
        <taxon>Paraflavitalea</taxon>
    </lineage>
</organism>
<dbReference type="RefSeq" id="WP_119051317.1">
    <property type="nucleotide sequence ID" value="NZ_CP032157.1"/>
</dbReference>
<dbReference type="GO" id="GO:0016788">
    <property type="term" value="F:hydrolase activity, acting on ester bonds"/>
    <property type="evidence" value="ECO:0007669"/>
    <property type="project" value="UniProtKB-ARBA"/>
</dbReference>
<dbReference type="InterPro" id="IPR013830">
    <property type="entry name" value="SGNH_hydro"/>
</dbReference>
<evidence type="ECO:0000313" key="4">
    <source>
        <dbReference type="Proteomes" id="UP000263900"/>
    </source>
</evidence>
<evidence type="ECO:0000259" key="2">
    <source>
        <dbReference type="Pfam" id="PF13472"/>
    </source>
</evidence>
<reference evidence="3 4" key="1">
    <citation type="submission" date="2018-09" db="EMBL/GenBank/DDBJ databases">
        <title>Genome sequencing of strain 6GH32-13.</title>
        <authorList>
            <person name="Weon H.-Y."/>
            <person name="Heo J."/>
            <person name="Kwon S.-W."/>
        </authorList>
    </citation>
    <scope>NUCLEOTIDE SEQUENCE [LARGE SCALE GENOMIC DNA]</scope>
    <source>
        <strain evidence="3 4">5GH32-13</strain>
    </source>
</reference>
<dbReference type="PANTHER" id="PTHR30383">
    <property type="entry name" value="THIOESTERASE 1/PROTEASE 1/LYSOPHOSPHOLIPASE L1"/>
    <property type="match status" value="1"/>
</dbReference>
<feature type="domain" description="SGNH hydrolase-type esterase" evidence="2">
    <location>
        <begin position="88"/>
        <end position="341"/>
    </location>
</feature>
<keyword evidence="4" id="KW-1185">Reference proteome</keyword>
<protein>
    <submittedName>
        <fullName evidence="3">SGNH/GDSL hydrolase family protein</fullName>
    </submittedName>
</protein>
<sequence length="375" mass="43092">MRKKNIVYALYLFSITIISLEIILRIYNPFHFRIKGEKIILNTNKQYIFYNKSIPVIEDTIVHSVNSLGFRGPERPEKGFHTLSVISIGGSTTACTYLSDSLTWSHKLSTSLNDSFNIWFNNAGLGGHSTFGHLVLLKDYVIRLKPKVILFLVGCNDIERDDLTSSDNANMANKYKNVFTFLSKKSELCNTVINLLRSRRAAVNRLADTYIDLKVGTNDSLIIPDQEISGQLMKQKGYLTEYKKRVEEMIEVCRSNRIQPVLITQPSLFGPAVDSLTGVNLERYKLWKGMNGLLWWKRMELYNDITREVAREQEILLIDLAKVMPKSSAYFYDIVHFTNAGTSKVSDIIYRQLYPWLHKEYGTYLKGQKKDTIGK</sequence>
<evidence type="ECO:0000313" key="3">
    <source>
        <dbReference type="EMBL" id="AXY75436.1"/>
    </source>
</evidence>
<dbReference type="EMBL" id="CP032157">
    <property type="protein sequence ID" value="AXY75436.1"/>
    <property type="molecule type" value="Genomic_DNA"/>
</dbReference>
<accession>A0A3B7MR39</accession>
<evidence type="ECO:0000256" key="1">
    <source>
        <dbReference type="SAM" id="Phobius"/>
    </source>
</evidence>
<feature type="transmembrane region" description="Helical" evidence="1">
    <location>
        <begin position="6"/>
        <end position="27"/>
    </location>
</feature>
<dbReference type="OrthoDB" id="7333037at2"/>
<dbReference type="KEGG" id="pseg:D3H65_16245"/>
<dbReference type="InterPro" id="IPR036514">
    <property type="entry name" value="SGNH_hydro_sf"/>
</dbReference>
<dbReference type="Pfam" id="PF13472">
    <property type="entry name" value="Lipase_GDSL_2"/>
    <property type="match status" value="1"/>
</dbReference>
<dbReference type="InterPro" id="IPR051532">
    <property type="entry name" value="Ester_Hydrolysis_Enzymes"/>
</dbReference>
<proteinExistence type="predicted"/>
<dbReference type="SUPFAM" id="SSF52266">
    <property type="entry name" value="SGNH hydrolase"/>
    <property type="match status" value="1"/>
</dbReference>
<name>A0A3B7MR39_9BACT</name>
<keyword evidence="1" id="KW-0812">Transmembrane</keyword>
<dbReference type="Proteomes" id="UP000263900">
    <property type="component" value="Chromosome"/>
</dbReference>
<gene>
    <name evidence="3" type="ORF">D3H65_16245</name>
</gene>
<keyword evidence="1" id="KW-1133">Transmembrane helix</keyword>